<dbReference type="GO" id="GO:0008982">
    <property type="term" value="F:protein-N(PI)-phosphohistidine-sugar phosphotransferase activity"/>
    <property type="evidence" value="ECO:0007669"/>
    <property type="project" value="InterPro"/>
</dbReference>
<keyword evidence="10 12" id="KW-0472">Membrane</keyword>
<comment type="subcellular location">
    <subcellularLocation>
        <location evidence="1">Cell membrane</location>
        <topology evidence="1">Multi-pass membrane protein</topology>
    </subcellularLocation>
</comment>
<dbReference type="CDD" id="cd00212">
    <property type="entry name" value="PTS_IIB_glc"/>
    <property type="match status" value="1"/>
</dbReference>
<dbReference type="Proteomes" id="UP000782880">
    <property type="component" value="Unassembled WGS sequence"/>
</dbReference>
<feature type="domain" description="PTS EIIB type-1" evidence="13">
    <location>
        <begin position="5"/>
        <end position="88"/>
    </location>
</feature>
<feature type="transmembrane region" description="Helical" evidence="12">
    <location>
        <begin position="432"/>
        <end position="451"/>
    </location>
</feature>
<comment type="caution">
    <text evidence="15">The sequence shown here is derived from an EMBL/GenBank/DDBJ whole genome shotgun (WGS) entry which is preliminary data.</text>
</comment>
<dbReference type="GO" id="GO:0016301">
    <property type="term" value="F:kinase activity"/>
    <property type="evidence" value="ECO:0007669"/>
    <property type="project" value="UniProtKB-KW"/>
</dbReference>
<dbReference type="AlphaFoldDB" id="A0A921IMQ6"/>
<evidence type="ECO:0000256" key="11">
    <source>
        <dbReference type="PROSITE-ProRule" id="PRU00421"/>
    </source>
</evidence>
<feature type="transmembrane region" description="Helical" evidence="12">
    <location>
        <begin position="176"/>
        <end position="193"/>
    </location>
</feature>
<dbReference type="Pfam" id="PF02378">
    <property type="entry name" value="PTS_EIIC"/>
    <property type="match status" value="1"/>
</dbReference>
<keyword evidence="5" id="KW-0808">Transferase</keyword>
<dbReference type="FunFam" id="3.30.1360.60:FF:000001">
    <property type="entry name" value="PTS system glucose-specific IIBC component PtsG"/>
    <property type="match status" value="1"/>
</dbReference>
<keyword evidence="7 12" id="KW-0812">Transmembrane</keyword>
<feature type="transmembrane region" description="Helical" evidence="12">
    <location>
        <begin position="109"/>
        <end position="128"/>
    </location>
</feature>
<dbReference type="InterPro" id="IPR036878">
    <property type="entry name" value="Glu_permease_IIB"/>
</dbReference>
<feature type="active site" description="Phosphocysteine intermediate; for EIIB activity" evidence="11">
    <location>
        <position position="27"/>
    </location>
</feature>
<feature type="transmembrane region" description="Helical" evidence="12">
    <location>
        <begin position="205"/>
        <end position="234"/>
    </location>
</feature>
<organism evidence="15 16">
    <name type="scientific">Subdoligranulum variabile</name>
    <dbReference type="NCBI Taxonomy" id="214851"/>
    <lineage>
        <taxon>Bacteria</taxon>
        <taxon>Bacillati</taxon>
        <taxon>Bacillota</taxon>
        <taxon>Clostridia</taxon>
        <taxon>Eubacteriales</taxon>
        <taxon>Oscillospiraceae</taxon>
        <taxon>Subdoligranulum</taxon>
    </lineage>
</organism>
<keyword evidence="4" id="KW-0762">Sugar transport</keyword>
<evidence type="ECO:0000259" key="13">
    <source>
        <dbReference type="PROSITE" id="PS51098"/>
    </source>
</evidence>
<dbReference type="InterPro" id="IPR013013">
    <property type="entry name" value="PTS_EIIC_1"/>
</dbReference>
<protein>
    <submittedName>
        <fullName evidence="15">PTS transporter subunit EIIC</fullName>
    </submittedName>
</protein>
<dbReference type="PROSITE" id="PS01035">
    <property type="entry name" value="PTS_EIIB_TYPE_1_CYS"/>
    <property type="match status" value="1"/>
</dbReference>
<dbReference type="InterPro" id="IPR001996">
    <property type="entry name" value="PTS_IIB_1"/>
</dbReference>
<keyword evidence="8" id="KW-0418">Kinase</keyword>
<evidence type="ECO:0000256" key="12">
    <source>
        <dbReference type="SAM" id="Phobius"/>
    </source>
</evidence>
<dbReference type="PANTHER" id="PTHR30175:SF7">
    <property type="entry name" value="NEGATIVE REGULATOR OF SACY ACTIVITY"/>
    <property type="match status" value="1"/>
</dbReference>
<dbReference type="PROSITE" id="PS51103">
    <property type="entry name" value="PTS_EIIC_TYPE_1"/>
    <property type="match status" value="1"/>
</dbReference>
<dbReference type="InterPro" id="IPR003352">
    <property type="entry name" value="PTS_EIIC"/>
</dbReference>
<evidence type="ECO:0000256" key="10">
    <source>
        <dbReference type="ARBA" id="ARBA00023136"/>
    </source>
</evidence>
<evidence type="ECO:0000256" key="5">
    <source>
        <dbReference type="ARBA" id="ARBA00022679"/>
    </source>
</evidence>
<feature type="transmembrane region" description="Helical" evidence="12">
    <location>
        <begin position="148"/>
        <end position="169"/>
    </location>
</feature>
<evidence type="ECO:0000256" key="3">
    <source>
        <dbReference type="ARBA" id="ARBA00022475"/>
    </source>
</evidence>
<dbReference type="NCBIfam" id="TIGR00826">
    <property type="entry name" value="EIIB_glc"/>
    <property type="match status" value="1"/>
</dbReference>
<reference evidence="15" key="2">
    <citation type="submission" date="2021-09" db="EMBL/GenBank/DDBJ databases">
        <authorList>
            <person name="Gilroy R."/>
        </authorList>
    </citation>
    <scope>NUCLEOTIDE SEQUENCE</scope>
    <source>
        <strain evidence="15">ChiBcec21-2208</strain>
    </source>
</reference>
<reference evidence="15" key="1">
    <citation type="journal article" date="2021" name="PeerJ">
        <title>Extensive microbial diversity within the chicken gut microbiome revealed by metagenomics and culture.</title>
        <authorList>
            <person name="Gilroy R."/>
            <person name="Ravi A."/>
            <person name="Getino M."/>
            <person name="Pursley I."/>
            <person name="Horton D.L."/>
            <person name="Alikhan N.F."/>
            <person name="Baker D."/>
            <person name="Gharbi K."/>
            <person name="Hall N."/>
            <person name="Watson M."/>
            <person name="Adriaenssens E.M."/>
            <person name="Foster-Nyarko E."/>
            <person name="Jarju S."/>
            <person name="Secka A."/>
            <person name="Antonio M."/>
            <person name="Oren A."/>
            <person name="Chaudhuri R.R."/>
            <person name="La Ragione R."/>
            <person name="Hildebrand F."/>
            <person name="Pallen M.J."/>
        </authorList>
    </citation>
    <scope>NUCLEOTIDE SEQUENCE</scope>
    <source>
        <strain evidence="15">ChiBcec21-2208</strain>
    </source>
</reference>
<dbReference type="Pfam" id="PF00367">
    <property type="entry name" value="PTS_EIIB"/>
    <property type="match status" value="1"/>
</dbReference>
<evidence type="ECO:0000259" key="14">
    <source>
        <dbReference type="PROSITE" id="PS51103"/>
    </source>
</evidence>
<evidence type="ECO:0000313" key="16">
    <source>
        <dbReference type="Proteomes" id="UP000782880"/>
    </source>
</evidence>
<accession>A0A921IMQ6</accession>
<dbReference type="GO" id="GO:0015771">
    <property type="term" value="P:trehalose transport"/>
    <property type="evidence" value="ECO:0007669"/>
    <property type="project" value="TreeGrafter"/>
</dbReference>
<sequence length="457" mass="48107">MSKERQVAEAVLAHIGGKENVVSAEHCATRLRLVLKDESKYDKKAVEEIDGVKGSFKAAGQFQIILGTGFVDKVYAEFMQVAGFADGELMSKAEATASRLNWFQKASRLLGDVFLPIIPILVATGLFMGVRSLITSLGVELNPTLMTLSQVLIDTAFSFLPALVTYSVMKKFGGSPALGFVIGLMLVAPQLPNANQVAGGTAEPIILALGALNISIVGYQGSVLPALVLGIIAAKIEKSLKKVVPDVLDLIVTPFVTLFCSMVIGLIVIGPIMHEVEQVLLIAVQALMNIPLGIGGFIVGALQQVVVITGLHHTFKTLEIELLANTGANPFNTLTCGAIVAQCGAAVAAALKLKNKKQKSLYLSEVLPAALGITEPLIFGGNLPRLIPFVCACVGGGVAGVFSSIMGLAATGMSITAIPGMLLYLNGQLPQYLIACAIGFIVAFVLTTVFYKPKEEE</sequence>
<evidence type="ECO:0000256" key="8">
    <source>
        <dbReference type="ARBA" id="ARBA00022777"/>
    </source>
</evidence>
<evidence type="ECO:0000313" key="15">
    <source>
        <dbReference type="EMBL" id="HJG28613.1"/>
    </source>
</evidence>
<evidence type="ECO:0000256" key="6">
    <source>
        <dbReference type="ARBA" id="ARBA00022683"/>
    </source>
</evidence>
<feature type="domain" description="PTS EIIC type-1" evidence="14">
    <location>
        <begin position="108"/>
        <end position="457"/>
    </location>
</feature>
<evidence type="ECO:0000256" key="1">
    <source>
        <dbReference type="ARBA" id="ARBA00004651"/>
    </source>
</evidence>
<dbReference type="GO" id="GO:0090589">
    <property type="term" value="F:protein-phosphocysteine-trehalose phosphotransferase system transporter activity"/>
    <property type="evidence" value="ECO:0007669"/>
    <property type="project" value="TreeGrafter"/>
</dbReference>
<dbReference type="InterPro" id="IPR018113">
    <property type="entry name" value="PTrfase_EIIB_Cys"/>
</dbReference>
<proteinExistence type="predicted"/>
<dbReference type="Gene3D" id="3.30.1360.60">
    <property type="entry name" value="Glucose permease domain IIB"/>
    <property type="match status" value="1"/>
</dbReference>
<dbReference type="GO" id="GO:0005886">
    <property type="term" value="C:plasma membrane"/>
    <property type="evidence" value="ECO:0007669"/>
    <property type="project" value="UniProtKB-SubCell"/>
</dbReference>
<feature type="transmembrane region" description="Helical" evidence="12">
    <location>
        <begin position="279"/>
        <end position="302"/>
    </location>
</feature>
<dbReference type="InterPro" id="IPR050558">
    <property type="entry name" value="PTS_Sugar-Specific_Components"/>
</dbReference>
<gene>
    <name evidence="15" type="ORF">K8V20_08230</name>
</gene>
<dbReference type="GO" id="GO:0009401">
    <property type="term" value="P:phosphoenolpyruvate-dependent sugar phosphotransferase system"/>
    <property type="evidence" value="ECO:0007669"/>
    <property type="project" value="UniProtKB-KW"/>
</dbReference>
<keyword evidence="9 12" id="KW-1133">Transmembrane helix</keyword>
<feature type="transmembrane region" description="Helical" evidence="12">
    <location>
        <begin position="246"/>
        <end position="273"/>
    </location>
</feature>
<dbReference type="SUPFAM" id="SSF55604">
    <property type="entry name" value="Glucose permease domain IIB"/>
    <property type="match status" value="1"/>
</dbReference>
<dbReference type="EMBL" id="DYVE01000215">
    <property type="protein sequence ID" value="HJG28613.1"/>
    <property type="molecule type" value="Genomic_DNA"/>
</dbReference>
<evidence type="ECO:0000256" key="4">
    <source>
        <dbReference type="ARBA" id="ARBA00022597"/>
    </source>
</evidence>
<keyword evidence="6" id="KW-0598">Phosphotransferase system</keyword>
<evidence type="ECO:0000256" key="7">
    <source>
        <dbReference type="ARBA" id="ARBA00022692"/>
    </source>
</evidence>
<evidence type="ECO:0000256" key="9">
    <source>
        <dbReference type="ARBA" id="ARBA00022989"/>
    </source>
</evidence>
<evidence type="ECO:0000256" key="2">
    <source>
        <dbReference type="ARBA" id="ARBA00022448"/>
    </source>
</evidence>
<feature type="transmembrane region" description="Helical" evidence="12">
    <location>
        <begin position="386"/>
        <end position="411"/>
    </location>
</feature>
<name>A0A921IMQ6_9FIRM</name>
<keyword evidence="2" id="KW-0813">Transport</keyword>
<keyword evidence="3" id="KW-1003">Cell membrane</keyword>
<dbReference type="PANTHER" id="PTHR30175">
    <property type="entry name" value="PHOSPHOTRANSFERASE SYSTEM TRANSPORT PROTEIN"/>
    <property type="match status" value="1"/>
</dbReference>
<dbReference type="PROSITE" id="PS51098">
    <property type="entry name" value="PTS_EIIB_TYPE_1"/>
    <property type="match status" value="1"/>
</dbReference>